<protein>
    <recommendedName>
        <fullName evidence="1">DUF5916 domain-containing protein</fullName>
    </recommendedName>
</protein>
<dbReference type="Gene3D" id="2.60.40.1190">
    <property type="match status" value="1"/>
</dbReference>
<organism evidence="2 3">
    <name type="scientific">Pseudoalteromonas piscicida</name>
    <dbReference type="NCBI Taxonomy" id="43662"/>
    <lineage>
        <taxon>Bacteria</taxon>
        <taxon>Pseudomonadati</taxon>
        <taxon>Pseudomonadota</taxon>
        <taxon>Gammaproteobacteria</taxon>
        <taxon>Alteromonadales</taxon>
        <taxon>Pseudoalteromonadaceae</taxon>
        <taxon>Pseudoalteromonas</taxon>
    </lineage>
</organism>
<dbReference type="Pfam" id="PF19313">
    <property type="entry name" value="DUF5916"/>
    <property type="match status" value="2"/>
</dbReference>
<dbReference type="EMBL" id="NKHF01000011">
    <property type="protein sequence ID" value="PCK33207.1"/>
    <property type="molecule type" value="Genomic_DNA"/>
</dbReference>
<accession>A0A2A5JV31</accession>
<sequence length="752" mass="85479">MNNSYKFWLGVGSPLLATKVFANPLVVDGKLTEPQWQSATQFEQFVQVVPMTLDSANDKVKASAFATPEGIYIGIKNFQKEAERKRQFNTHDRFMQADFNRIVVDFSGDGSSAYQFSVTLGGGTQDGVITPSLNVDNDWDGDWQYANHIEDTYWTTEMMVPWHAVSFQPGDQHALSNIGVSIQLYEIKNNFIYANHEDTSKNSDFFLTMPKISATIPEQSQLAFIPYFAHQAQFAPVASSVSERQHQSDIGFDLFYKTAHHQKLSLAVNPDFGQVDIDNVDVNYSAVETLRTDKRPFFTQDISLFDVAALESTKLIHTRRIGASSDDGERAITPIDAAVRFVHKGESVQFGTFAVSEADFSDDSGKQFFAVRGNYRTRDWQAGVLATKTDRPFLERDAMSYAFDGQYRSDTWSFKGALLQTQVDTQDRRLSGTGISLDLEYQLSLQTKLAARYFDLDDEFDNRDLGYMKRNDWQVSELYGEYSINPKGSWFTRLKQSLTLRHEQNGDGENLSARQAYLAQFLLANGGQLNLGLDYYPSGEQDNLGRGTEIFAMPARVESRVFYQSPYLGAFSWAASVELDQEGVSGSAQQYAVDLTWMPHYNWNLKLSNFFRTGDGWLMANGQNRFTEYDRQEFSNKFEFNGRITDKLELSGSVQWTVLEAQSETIYQVANGELHQINGDTSFDDRRLASQIKLRYRMGAYSDIFLVYQRGGANFSTLEKSQVGRRDWFGSVADLWQQPVQDLVTFKVRYLF</sequence>
<reference evidence="3" key="1">
    <citation type="journal article" date="2019" name="Genome Announc.">
        <title>Draft Genome Sequence of Pseudoalteromonas piscicida Strain 36Y ROTHPW, an Hypersaline Seawater Isolate from the South Coast of Sonora, Mexico.</title>
        <authorList>
            <person name="Sanchez-Diaz R."/>
            <person name="Molina-Garza Z.J."/>
            <person name="Cruz-Suarez L.E."/>
            <person name="Selvin J."/>
            <person name="Kiran G.S."/>
            <person name="Ibarra-Gamez J.C."/>
            <person name="Gomez-Gil B."/>
            <person name="Galaviz-Silva L."/>
        </authorList>
    </citation>
    <scope>NUCLEOTIDE SEQUENCE [LARGE SCALE GENOMIC DNA]</scope>
    <source>
        <strain evidence="3">36Y_RITHPW</strain>
    </source>
</reference>
<name>A0A2A5JV31_PSEO7</name>
<dbReference type="Gene3D" id="2.40.160.10">
    <property type="entry name" value="Porin"/>
    <property type="match status" value="1"/>
</dbReference>
<evidence type="ECO:0000313" key="3">
    <source>
        <dbReference type="Proteomes" id="UP000228621"/>
    </source>
</evidence>
<proteinExistence type="predicted"/>
<dbReference type="InterPro" id="IPR023614">
    <property type="entry name" value="Porin_dom_sf"/>
</dbReference>
<dbReference type="InterPro" id="IPR045670">
    <property type="entry name" value="DUF5916"/>
</dbReference>
<dbReference type="Proteomes" id="UP000228621">
    <property type="component" value="Unassembled WGS sequence"/>
</dbReference>
<feature type="domain" description="DUF5916" evidence="1">
    <location>
        <begin position="222"/>
        <end position="327"/>
    </location>
</feature>
<evidence type="ECO:0000259" key="1">
    <source>
        <dbReference type="Pfam" id="PF19313"/>
    </source>
</evidence>
<evidence type="ECO:0000313" key="2">
    <source>
        <dbReference type="EMBL" id="PCK33207.1"/>
    </source>
</evidence>
<dbReference type="SUPFAM" id="SSF49344">
    <property type="entry name" value="CBD9-like"/>
    <property type="match status" value="1"/>
</dbReference>
<gene>
    <name evidence="2" type="ORF">CEX98_02985</name>
</gene>
<comment type="caution">
    <text evidence="2">The sequence shown here is derived from an EMBL/GenBank/DDBJ whole genome shotgun (WGS) entry which is preliminary data.</text>
</comment>
<dbReference type="AlphaFoldDB" id="A0A2A5JV31"/>
<dbReference type="SUPFAM" id="SSF56935">
    <property type="entry name" value="Porins"/>
    <property type="match status" value="1"/>
</dbReference>
<dbReference type="OrthoDB" id="9786766at2"/>
<keyword evidence="3" id="KW-1185">Reference proteome</keyword>
<dbReference type="RefSeq" id="WP_099640648.1">
    <property type="nucleotide sequence ID" value="NZ_NKHF01000011.1"/>
</dbReference>
<feature type="domain" description="DUF5916" evidence="1">
    <location>
        <begin position="401"/>
        <end position="750"/>
    </location>
</feature>